<keyword evidence="1 2" id="KW-0195">Cyclin</keyword>
<keyword evidence="6" id="KW-1185">Reference proteome</keyword>
<accession>A0A226E7W5</accession>
<reference evidence="5 6" key="1">
    <citation type="submission" date="2015-12" db="EMBL/GenBank/DDBJ databases">
        <title>The genome of Folsomia candida.</title>
        <authorList>
            <person name="Faddeeva A."/>
            <person name="Derks M.F."/>
            <person name="Anvar Y."/>
            <person name="Smit S."/>
            <person name="Van Straalen N."/>
            <person name="Roelofs D."/>
        </authorList>
    </citation>
    <scope>NUCLEOTIDE SEQUENCE [LARGE SCALE GENOMIC DNA]</scope>
    <source>
        <strain evidence="5 6">VU population</strain>
        <tissue evidence="5">Whole body</tissue>
    </source>
</reference>
<dbReference type="InterPro" id="IPR006671">
    <property type="entry name" value="Cyclin_N"/>
</dbReference>
<dbReference type="Pfam" id="PF02984">
    <property type="entry name" value="Cyclin_C"/>
    <property type="match status" value="1"/>
</dbReference>
<evidence type="ECO:0000259" key="4">
    <source>
        <dbReference type="SMART" id="SM01332"/>
    </source>
</evidence>
<dbReference type="EMBL" id="LNIX01000006">
    <property type="protein sequence ID" value="OXA53077.1"/>
    <property type="molecule type" value="Genomic_DNA"/>
</dbReference>
<evidence type="ECO:0000256" key="2">
    <source>
        <dbReference type="RuleBase" id="RU000383"/>
    </source>
</evidence>
<dbReference type="FunFam" id="1.10.472.10:FF:000096">
    <property type="entry name" value="G1/S-specific cyclin-D3 isoform X2"/>
    <property type="match status" value="1"/>
</dbReference>
<dbReference type="SMART" id="SM00385">
    <property type="entry name" value="CYCLIN"/>
    <property type="match status" value="1"/>
</dbReference>
<feature type="domain" description="Cyclin C-terminal" evidence="4">
    <location>
        <begin position="189"/>
        <end position="324"/>
    </location>
</feature>
<dbReference type="SMART" id="SM01332">
    <property type="entry name" value="Cyclin_C"/>
    <property type="match status" value="1"/>
</dbReference>
<dbReference type="InterPro" id="IPR036915">
    <property type="entry name" value="Cyclin-like_sf"/>
</dbReference>
<evidence type="ECO:0000313" key="6">
    <source>
        <dbReference type="Proteomes" id="UP000198287"/>
    </source>
</evidence>
<comment type="caution">
    <text evidence="5">The sequence shown here is derived from an EMBL/GenBank/DDBJ whole genome shotgun (WGS) entry which is preliminary data.</text>
</comment>
<evidence type="ECO:0000259" key="3">
    <source>
        <dbReference type="SMART" id="SM00385"/>
    </source>
</evidence>
<evidence type="ECO:0000256" key="1">
    <source>
        <dbReference type="ARBA" id="ARBA00023127"/>
    </source>
</evidence>
<dbReference type="OMA" id="RRNEHEY"/>
<dbReference type="Gene3D" id="1.10.472.10">
    <property type="entry name" value="Cyclin-like"/>
    <property type="match status" value="2"/>
</dbReference>
<dbReference type="STRING" id="158441.A0A226E7W5"/>
<dbReference type="InterPro" id="IPR039361">
    <property type="entry name" value="Cyclin"/>
</dbReference>
<protein>
    <submittedName>
        <fullName evidence="5">G1/S-specific cyclin-D1</fullName>
    </submittedName>
</protein>
<comment type="similarity">
    <text evidence="2">Belongs to the cyclin family.</text>
</comment>
<sequence>MDLLMCSEDMMPETPEGVIQGPGNMSEILARRQLSCDLKFSNDEPGPLGHTDRNLLDPRMLHHMLKMEEVLHEQLSPIMFTYLQDQVTPRMRQDTLCWLYEVCEAEGYPEEVFLRTCSYIDRILSVYTLVPNQLQLLGVVCISISLKFHGINFKMDKLLYYTANSVPKNLISDWELMVLYGLKWDMATIIPTDFIQMFEAILPSSWFEDKVMHQQVSAYLSLCATDCSFMLHTPSTIAVASLSVAISHLISKEVGEEVLERFHQLTHIDKDVIRSVMEKIQIKLAQSIIPEENLTTDCDPGLNNNNKVINKHNVIQFHNDEPMTLDKIEELCQAETPTDVNDLFF</sequence>
<feature type="domain" description="Cyclin-like" evidence="3">
    <location>
        <begin position="97"/>
        <end position="180"/>
    </location>
</feature>
<dbReference type="OrthoDB" id="306099at2759"/>
<dbReference type="CDD" id="cd20516">
    <property type="entry name" value="CYCLIN_CCND_rpt2"/>
    <property type="match status" value="1"/>
</dbReference>
<dbReference type="InterPro" id="IPR004367">
    <property type="entry name" value="Cyclin_C-dom"/>
</dbReference>
<dbReference type="Proteomes" id="UP000198287">
    <property type="component" value="Unassembled WGS sequence"/>
</dbReference>
<dbReference type="Pfam" id="PF00134">
    <property type="entry name" value="Cyclin_N"/>
    <property type="match status" value="1"/>
</dbReference>
<proteinExistence type="inferred from homology"/>
<name>A0A226E7W5_FOLCA</name>
<dbReference type="InterPro" id="IPR013763">
    <property type="entry name" value="Cyclin-like_dom"/>
</dbReference>
<organism evidence="5 6">
    <name type="scientific">Folsomia candida</name>
    <name type="common">Springtail</name>
    <dbReference type="NCBI Taxonomy" id="158441"/>
    <lineage>
        <taxon>Eukaryota</taxon>
        <taxon>Metazoa</taxon>
        <taxon>Ecdysozoa</taxon>
        <taxon>Arthropoda</taxon>
        <taxon>Hexapoda</taxon>
        <taxon>Collembola</taxon>
        <taxon>Entomobryomorpha</taxon>
        <taxon>Isotomoidea</taxon>
        <taxon>Isotomidae</taxon>
        <taxon>Proisotominae</taxon>
        <taxon>Folsomia</taxon>
    </lineage>
</organism>
<dbReference type="PANTHER" id="PTHR10177">
    <property type="entry name" value="CYCLINS"/>
    <property type="match status" value="1"/>
</dbReference>
<dbReference type="SUPFAM" id="SSF47954">
    <property type="entry name" value="Cyclin-like"/>
    <property type="match status" value="1"/>
</dbReference>
<dbReference type="AlphaFoldDB" id="A0A226E7W5"/>
<evidence type="ECO:0000313" key="5">
    <source>
        <dbReference type="EMBL" id="OXA53077.1"/>
    </source>
</evidence>
<gene>
    <name evidence="5" type="ORF">Fcan01_12043</name>
</gene>